<organism evidence="3 4">
    <name type="scientific">Actinomadura adrarensis</name>
    <dbReference type="NCBI Taxonomy" id="1819600"/>
    <lineage>
        <taxon>Bacteria</taxon>
        <taxon>Bacillati</taxon>
        <taxon>Actinomycetota</taxon>
        <taxon>Actinomycetes</taxon>
        <taxon>Streptosporangiales</taxon>
        <taxon>Thermomonosporaceae</taxon>
        <taxon>Actinomadura</taxon>
    </lineage>
</organism>
<evidence type="ECO:0000256" key="1">
    <source>
        <dbReference type="SAM" id="MobiDB-lite"/>
    </source>
</evidence>
<keyword evidence="4" id="KW-1185">Reference proteome</keyword>
<keyword evidence="2" id="KW-0812">Transmembrane</keyword>
<gene>
    <name evidence="3" type="ORF">ACFQ07_28585</name>
</gene>
<protein>
    <recommendedName>
        <fullName evidence="5">Integral membrane protein</fullName>
    </recommendedName>
</protein>
<dbReference type="EMBL" id="JBHTIR010004021">
    <property type="protein sequence ID" value="MFD0856230.1"/>
    <property type="molecule type" value="Genomic_DNA"/>
</dbReference>
<feature type="region of interest" description="Disordered" evidence="1">
    <location>
        <begin position="1"/>
        <end position="21"/>
    </location>
</feature>
<feature type="transmembrane region" description="Helical" evidence="2">
    <location>
        <begin position="61"/>
        <end position="79"/>
    </location>
</feature>
<accession>A0ABW3CQM6</accession>
<evidence type="ECO:0000256" key="2">
    <source>
        <dbReference type="SAM" id="Phobius"/>
    </source>
</evidence>
<reference evidence="4" key="1">
    <citation type="journal article" date="2019" name="Int. J. Syst. Evol. Microbiol.">
        <title>The Global Catalogue of Microorganisms (GCM) 10K type strain sequencing project: providing services to taxonomists for standard genome sequencing and annotation.</title>
        <authorList>
            <consortium name="The Broad Institute Genomics Platform"/>
            <consortium name="The Broad Institute Genome Sequencing Center for Infectious Disease"/>
            <person name="Wu L."/>
            <person name="Ma J."/>
        </authorList>
    </citation>
    <scope>NUCLEOTIDE SEQUENCE [LARGE SCALE GENOMIC DNA]</scope>
    <source>
        <strain evidence="4">JCM 31696</strain>
    </source>
</reference>
<keyword evidence="2" id="KW-0472">Membrane</keyword>
<evidence type="ECO:0000313" key="4">
    <source>
        <dbReference type="Proteomes" id="UP001597083"/>
    </source>
</evidence>
<feature type="transmembrane region" description="Helical" evidence="2">
    <location>
        <begin position="34"/>
        <end position="55"/>
    </location>
</feature>
<feature type="transmembrane region" description="Helical" evidence="2">
    <location>
        <begin position="126"/>
        <end position="147"/>
    </location>
</feature>
<feature type="transmembrane region" description="Helical" evidence="2">
    <location>
        <begin position="86"/>
        <end position="106"/>
    </location>
</feature>
<dbReference type="Proteomes" id="UP001597083">
    <property type="component" value="Unassembled WGS sequence"/>
</dbReference>
<evidence type="ECO:0008006" key="5">
    <source>
        <dbReference type="Google" id="ProtNLM"/>
    </source>
</evidence>
<sequence>MDETPQTGAEAGAGAGGAAEDGTADQSPTLFMRFLGFVFFFGAVAAAVSVGTGSIDGGWRTNVFVAGIGISVLLGGLALNGWVERVCIALAWVFPATLLYGAVLLLVDPSYGSFLDGSRTYSDSEIRGIGGIFLVAGAAGLAGYVYAVRRRFGNR</sequence>
<name>A0ABW3CQM6_9ACTN</name>
<evidence type="ECO:0000313" key="3">
    <source>
        <dbReference type="EMBL" id="MFD0856230.1"/>
    </source>
</evidence>
<proteinExistence type="predicted"/>
<comment type="caution">
    <text evidence="3">The sequence shown here is derived from an EMBL/GenBank/DDBJ whole genome shotgun (WGS) entry which is preliminary data.</text>
</comment>
<keyword evidence="2" id="KW-1133">Transmembrane helix</keyword>